<evidence type="ECO:0000256" key="4">
    <source>
        <dbReference type="ARBA" id="ARBA00023284"/>
    </source>
</evidence>
<dbReference type="PANTHER" id="PTHR42852:SF6">
    <property type="entry name" value="THIOL:DISULFIDE INTERCHANGE PROTEIN DSBE"/>
    <property type="match status" value="1"/>
</dbReference>
<sequence length="371" mass="41876">MILKTIKTLLILLLATVAFGQEGDFTINGKIAKSNDDKFIKLYYQHDTIKVVDSVRVENGRFTFRGKLTAPTIGNLSFDKADQGDRIDLFLSQGAIDVQSNDLLGHAKITGTALTDAHERLAIKIRPVERALFDRFNNYQAMPEGEDKKAYLEKLMVGLDEYGRLKRETIHQFVVENPDSYVALYHLDKTALGRIANYETTYPFYDKLSQEVKGTPLGKELGARLLAAKGDLTGQQYKDFVSQTPAGEELSLKEIIQKNNYTLVDFWASWCGPCRKENPYVVKTYEAFSDSGFTVLSVSLDNDKKKWEDAIEKDGMPWYHVSSLQGWKEPAAQLYGVRAIPQNVLIDKQGKIVATNLRGETLFNKIQELVN</sequence>
<evidence type="ECO:0000256" key="2">
    <source>
        <dbReference type="ARBA" id="ARBA00022748"/>
    </source>
</evidence>
<accession>A0A5D4HEA9</accession>
<keyword evidence="2" id="KW-0201">Cytochrome c-type biogenesis</keyword>
<evidence type="ECO:0000313" key="7">
    <source>
        <dbReference type="EMBL" id="TYR37925.1"/>
    </source>
</evidence>
<dbReference type="GO" id="GO:0030313">
    <property type="term" value="C:cell envelope"/>
    <property type="evidence" value="ECO:0007669"/>
    <property type="project" value="UniProtKB-SubCell"/>
</dbReference>
<evidence type="ECO:0000313" key="8">
    <source>
        <dbReference type="Proteomes" id="UP000322362"/>
    </source>
</evidence>
<dbReference type="AlphaFoldDB" id="A0A5D4HEA9"/>
<evidence type="ECO:0000259" key="6">
    <source>
        <dbReference type="PROSITE" id="PS51352"/>
    </source>
</evidence>
<dbReference type="InterPro" id="IPR017937">
    <property type="entry name" value="Thioredoxin_CS"/>
</dbReference>
<dbReference type="PROSITE" id="PS51352">
    <property type="entry name" value="THIOREDOXIN_2"/>
    <property type="match status" value="1"/>
</dbReference>
<dbReference type="InterPro" id="IPR036249">
    <property type="entry name" value="Thioredoxin-like_sf"/>
</dbReference>
<proteinExistence type="predicted"/>
<evidence type="ECO:0000256" key="5">
    <source>
        <dbReference type="SAM" id="SignalP"/>
    </source>
</evidence>
<evidence type="ECO:0000256" key="3">
    <source>
        <dbReference type="ARBA" id="ARBA00023157"/>
    </source>
</evidence>
<feature type="chain" id="PRO_5022780525" evidence="5">
    <location>
        <begin position="21"/>
        <end position="371"/>
    </location>
</feature>
<dbReference type="PANTHER" id="PTHR42852">
    <property type="entry name" value="THIOL:DISULFIDE INTERCHANGE PROTEIN DSBE"/>
    <property type="match status" value="1"/>
</dbReference>
<dbReference type="Gene3D" id="3.40.30.10">
    <property type="entry name" value="Glutaredoxin"/>
    <property type="match status" value="1"/>
</dbReference>
<evidence type="ECO:0000256" key="1">
    <source>
        <dbReference type="ARBA" id="ARBA00004196"/>
    </source>
</evidence>
<keyword evidence="5" id="KW-0732">Signal</keyword>
<name>A0A5D4HEA9_9SPHI</name>
<feature type="signal peptide" evidence="5">
    <location>
        <begin position="1"/>
        <end position="20"/>
    </location>
</feature>
<dbReference type="InterPro" id="IPR013766">
    <property type="entry name" value="Thioredoxin_domain"/>
</dbReference>
<dbReference type="InterPro" id="IPR013740">
    <property type="entry name" value="Redoxin"/>
</dbReference>
<keyword evidence="3" id="KW-1015">Disulfide bond</keyword>
<keyword evidence="8" id="KW-1185">Reference proteome</keyword>
<gene>
    <name evidence="7" type="ORF">FXV77_01170</name>
</gene>
<dbReference type="SUPFAM" id="SSF52833">
    <property type="entry name" value="Thioredoxin-like"/>
    <property type="match status" value="1"/>
</dbReference>
<dbReference type="InterPro" id="IPR050553">
    <property type="entry name" value="Thioredoxin_ResA/DsbE_sf"/>
</dbReference>
<feature type="domain" description="Thioredoxin" evidence="6">
    <location>
        <begin position="231"/>
        <end position="371"/>
    </location>
</feature>
<dbReference type="GO" id="GO:0017004">
    <property type="term" value="P:cytochrome complex assembly"/>
    <property type="evidence" value="ECO:0007669"/>
    <property type="project" value="UniProtKB-KW"/>
</dbReference>
<organism evidence="7 8">
    <name type="scientific">Sphingobacterium phlebotomi</name>
    <dbReference type="NCBI Taxonomy" id="2605433"/>
    <lineage>
        <taxon>Bacteria</taxon>
        <taxon>Pseudomonadati</taxon>
        <taxon>Bacteroidota</taxon>
        <taxon>Sphingobacteriia</taxon>
        <taxon>Sphingobacteriales</taxon>
        <taxon>Sphingobacteriaceae</taxon>
        <taxon>Sphingobacterium</taxon>
    </lineage>
</organism>
<comment type="caution">
    <text evidence="7">The sequence shown here is derived from an EMBL/GenBank/DDBJ whole genome shotgun (WGS) entry which is preliminary data.</text>
</comment>
<keyword evidence="4" id="KW-0676">Redox-active center</keyword>
<dbReference type="EMBL" id="VTAV01000001">
    <property type="protein sequence ID" value="TYR37925.1"/>
    <property type="molecule type" value="Genomic_DNA"/>
</dbReference>
<reference evidence="7 8" key="1">
    <citation type="submission" date="2019-08" db="EMBL/GenBank/DDBJ databases">
        <title>Phlebobacter frassis gen. nov. sp. nov., a new member of family Sphingobacteriaceae isolated from sand fly rearing media.</title>
        <authorList>
            <person name="Kakumanu M.L."/>
            <person name="Marayati B.F."/>
            <person name="Wada-Katsumata A."/>
            <person name="Wasserberg G."/>
            <person name="Schal C."/>
            <person name="Apperson C.S."/>
            <person name="Ponnusamy L."/>
        </authorList>
    </citation>
    <scope>NUCLEOTIDE SEQUENCE [LARGE SCALE GENOMIC DNA]</scope>
    <source>
        <strain evidence="7 8">SSI9</strain>
    </source>
</reference>
<protein>
    <submittedName>
        <fullName evidence="7">AhpC/TSA family protein</fullName>
    </submittedName>
</protein>
<comment type="subcellular location">
    <subcellularLocation>
        <location evidence="1">Cell envelope</location>
    </subcellularLocation>
</comment>
<dbReference type="Pfam" id="PF08534">
    <property type="entry name" value="Redoxin"/>
    <property type="match status" value="1"/>
</dbReference>
<dbReference type="InterPro" id="IPR025380">
    <property type="entry name" value="DUF4369"/>
</dbReference>
<dbReference type="CDD" id="cd02966">
    <property type="entry name" value="TlpA_like_family"/>
    <property type="match status" value="1"/>
</dbReference>
<dbReference type="RefSeq" id="WP_148917390.1">
    <property type="nucleotide sequence ID" value="NZ_VTAV01000001.1"/>
</dbReference>
<dbReference type="Proteomes" id="UP000322362">
    <property type="component" value="Unassembled WGS sequence"/>
</dbReference>
<dbReference type="PROSITE" id="PS00194">
    <property type="entry name" value="THIOREDOXIN_1"/>
    <property type="match status" value="1"/>
</dbReference>
<dbReference type="Pfam" id="PF14289">
    <property type="entry name" value="DUF4369"/>
    <property type="match status" value="1"/>
</dbReference>